<evidence type="ECO:0000313" key="8">
    <source>
        <dbReference type="EMBL" id="OUT24047.1"/>
    </source>
</evidence>
<dbReference type="KEGG" id="pkz:C5L36_0C04150"/>
<keyword evidence="3 5" id="KW-0949">S-adenosyl-L-methionine</keyword>
<keyword evidence="4 5" id="KW-0694">RNA-binding</keyword>
<dbReference type="InterPro" id="IPR029063">
    <property type="entry name" value="SAM-dependent_MTases_sf"/>
</dbReference>
<dbReference type="RefSeq" id="XP_029321957.1">
    <property type="nucleotide sequence ID" value="XM_029466097.1"/>
</dbReference>
<dbReference type="Proteomes" id="UP000249293">
    <property type="component" value="Chromosome 3"/>
</dbReference>
<evidence type="ECO:0000313" key="9">
    <source>
        <dbReference type="Proteomes" id="UP000195871"/>
    </source>
</evidence>
<dbReference type="GeneID" id="40384275"/>
<dbReference type="Pfam" id="PF21153">
    <property type="entry name" value="NSUN5_N"/>
    <property type="match status" value="1"/>
</dbReference>
<dbReference type="Pfam" id="PF01189">
    <property type="entry name" value="Methyltr_RsmB-F"/>
    <property type="match status" value="1"/>
</dbReference>
<reference evidence="7 10" key="2">
    <citation type="submission" date="2018-06" db="EMBL/GenBank/DDBJ databases">
        <title>Population genomics shows no distinction between pathogenic Candida krusei and environmental Pichia kudriavzevii: One species, four names.</title>
        <authorList>
            <person name="Douglass A.P."/>
            <person name="Offei B."/>
            <person name="Braun-Galleani S."/>
            <person name="Coughlan A.Y."/>
            <person name="Martos A."/>
            <person name="Ortiz-Merino R.A."/>
            <person name="Byrne K.P."/>
            <person name="Wolfe K.H."/>
        </authorList>
    </citation>
    <scope>NUCLEOTIDE SEQUENCE [LARGE SCALE GENOMIC DNA]</scope>
    <source>
        <strain evidence="7 10">CBS573</strain>
    </source>
</reference>
<feature type="active site" description="Nucleophile" evidence="5">
    <location>
        <position position="362"/>
    </location>
</feature>
<proteinExistence type="inferred from homology"/>
<dbReference type="STRING" id="4909.A0A1Z8JTY2"/>
<dbReference type="EMBL" id="NHMM01000001">
    <property type="protein sequence ID" value="OUT24047.1"/>
    <property type="molecule type" value="Genomic_DNA"/>
</dbReference>
<dbReference type="CDD" id="cd02440">
    <property type="entry name" value="AdoMet_MTases"/>
    <property type="match status" value="1"/>
</dbReference>
<comment type="similarity">
    <text evidence="5">Belongs to the class I-like SAM-binding methyltransferase superfamily. RsmB/NOP family.</text>
</comment>
<accession>A0A1Z8JTY2</accession>
<evidence type="ECO:0000256" key="5">
    <source>
        <dbReference type="PROSITE-ProRule" id="PRU01023"/>
    </source>
</evidence>
<sequence length="487" mass="55436">MQVYRDAQQFLLPSQKKGSLQTRIFETCKNSKFIKSNPKHLYALVSSTLKYKPFILKIMKKTKIMEVEKKAKIPEPVMILMIHDLLFSKSKRIQSKQHAWKDAIIRNKPRLESELARMKIKHGVKSLEELIEDDDTPIRWFRTNIIKTNTESLLREFKHLKKVNSISEIEAPGVIYFDKYIPNLFGIHPKEKLTSTDAYKQGRLIIQDRASCFPAQILNPIPGEDKVIDACAAPGNKTTHLACILQNSKRSIVAFEKDNKRVKILRTMCEKAGGLDCITIHHADFTTTRPGDFPEITGMVVDPSCSGSGIFGRAFDEQEEISEEEAREKLVERLEKLSAFQFKIVKHALSFPNVRKVVYSTCSIHDEENEGVVKRLIEDEDVQKQGWKVSKQADVLPTWPRRGHSEVFEGHQDKEELAAGCVRSLPKVDGGIGFFAVCFERGEQPIYKQPSFEYCGDKELTGNCADDYIGNVGDNDDDGQKWTGIED</sequence>
<gene>
    <name evidence="7" type="ORF">C5L36_0C04150</name>
    <name evidence="8" type="ORF">CAS74_000430</name>
</gene>
<evidence type="ECO:0000256" key="2">
    <source>
        <dbReference type="ARBA" id="ARBA00022679"/>
    </source>
</evidence>
<dbReference type="EMBL" id="CP028775">
    <property type="protein sequence ID" value="AWU76480.1"/>
    <property type="molecule type" value="Genomic_DNA"/>
</dbReference>
<keyword evidence="2 5" id="KW-0808">Transferase</keyword>
<reference evidence="8 9" key="1">
    <citation type="submission" date="2017-05" db="EMBL/GenBank/DDBJ databases">
        <title>The Genome Sequence of Candida krusei Ckrusei653.</title>
        <authorList>
            <person name="Cuomo C."/>
            <person name="Forche A."/>
            <person name="Young S."/>
            <person name="Abouelleil A."/>
            <person name="Cao P."/>
            <person name="Chapman S."/>
            <person name="Cusick C."/>
            <person name="Shea T."/>
            <person name="Nusbaum C."/>
            <person name="Birren B."/>
        </authorList>
    </citation>
    <scope>NUCLEOTIDE SEQUENCE [LARGE SCALE GENOMIC DNA]</scope>
    <source>
        <strain evidence="8 9">Ckrusei653</strain>
    </source>
</reference>
<dbReference type="InterPro" id="IPR048889">
    <property type="entry name" value="NSUN5_RCM1_N"/>
</dbReference>
<dbReference type="Gene3D" id="3.40.50.150">
    <property type="entry name" value="Vaccinia Virus protein VP39"/>
    <property type="match status" value="1"/>
</dbReference>
<dbReference type="InterPro" id="IPR001678">
    <property type="entry name" value="MeTrfase_RsmB-F_NOP2_dom"/>
</dbReference>
<evidence type="ECO:0000256" key="1">
    <source>
        <dbReference type="ARBA" id="ARBA00022603"/>
    </source>
</evidence>
<dbReference type="AlphaFoldDB" id="A0A1Z8JTY2"/>
<dbReference type="PANTHER" id="PTHR22807">
    <property type="entry name" value="NOP2 YEAST -RELATED NOL1/NOP2/FMU SUN DOMAIN-CONTAINING"/>
    <property type="match status" value="1"/>
</dbReference>
<dbReference type="SUPFAM" id="SSF53335">
    <property type="entry name" value="S-adenosyl-L-methionine-dependent methyltransferases"/>
    <property type="match status" value="1"/>
</dbReference>
<dbReference type="Proteomes" id="UP000195871">
    <property type="component" value="Unassembled WGS sequence"/>
</dbReference>
<feature type="binding site" evidence="5">
    <location>
        <position position="284"/>
    </location>
    <ligand>
        <name>S-adenosyl-L-methionine</name>
        <dbReference type="ChEBI" id="CHEBI:59789"/>
    </ligand>
</feature>
<keyword evidence="10" id="KW-1185">Reference proteome</keyword>
<dbReference type="OrthoDB" id="435282at2759"/>
<evidence type="ECO:0000256" key="3">
    <source>
        <dbReference type="ARBA" id="ARBA00022691"/>
    </source>
</evidence>
<dbReference type="InterPro" id="IPR049560">
    <property type="entry name" value="MeTrfase_RsmB-F_NOP2_cat"/>
</dbReference>
<evidence type="ECO:0000256" key="4">
    <source>
        <dbReference type="ARBA" id="ARBA00022884"/>
    </source>
</evidence>
<protein>
    <recommendedName>
        <fullName evidence="6">SAM-dependent MTase RsmB/NOP-type domain-containing protein</fullName>
    </recommendedName>
</protein>
<dbReference type="PANTHER" id="PTHR22807:SF4">
    <property type="entry name" value="28S RRNA (CYTOSINE-C(5))-METHYLTRANSFERASE"/>
    <property type="match status" value="1"/>
</dbReference>
<dbReference type="GO" id="GO:0008173">
    <property type="term" value="F:RNA methyltransferase activity"/>
    <property type="evidence" value="ECO:0007669"/>
    <property type="project" value="InterPro"/>
</dbReference>
<keyword evidence="1 5" id="KW-0489">Methyltransferase</keyword>
<dbReference type="GO" id="GO:0070475">
    <property type="term" value="P:rRNA base methylation"/>
    <property type="evidence" value="ECO:0007669"/>
    <property type="project" value="TreeGrafter"/>
</dbReference>
<dbReference type="InterPro" id="IPR023267">
    <property type="entry name" value="RCMT"/>
</dbReference>
<evidence type="ECO:0000313" key="7">
    <source>
        <dbReference type="EMBL" id="AWU76480.1"/>
    </source>
</evidence>
<dbReference type="GO" id="GO:0005730">
    <property type="term" value="C:nucleolus"/>
    <property type="evidence" value="ECO:0007669"/>
    <property type="project" value="TreeGrafter"/>
</dbReference>
<evidence type="ECO:0000313" key="10">
    <source>
        <dbReference type="Proteomes" id="UP000249293"/>
    </source>
</evidence>
<dbReference type="GO" id="GO:0003723">
    <property type="term" value="F:RNA binding"/>
    <property type="evidence" value="ECO:0007669"/>
    <property type="project" value="UniProtKB-UniRule"/>
</dbReference>
<feature type="domain" description="SAM-dependent MTase RsmB/NOP-type" evidence="6">
    <location>
        <begin position="129"/>
        <end position="442"/>
    </location>
</feature>
<name>A0A1Z8JTY2_PICKU</name>
<feature type="binding site" evidence="5">
    <location>
        <begin position="231"/>
        <end position="237"/>
    </location>
    <ligand>
        <name>S-adenosyl-L-methionine</name>
        <dbReference type="ChEBI" id="CHEBI:59789"/>
    </ligand>
</feature>
<feature type="binding site" evidence="5">
    <location>
        <position position="256"/>
    </location>
    <ligand>
        <name>S-adenosyl-L-methionine</name>
        <dbReference type="ChEBI" id="CHEBI:59789"/>
    </ligand>
</feature>
<dbReference type="PROSITE" id="PS51686">
    <property type="entry name" value="SAM_MT_RSMB_NOP"/>
    <property type="match status" value="1"/>
</dbReference>
<dbReference type="VEuPathDB" id="FungiDB:C5L36_0C04150"/>
<evidence type="ECO:0000259" key="6">
    <source>
        <dbReference type="PROSITE" id="PS51686"/>
    </source>
</evidence>
<dbReference type="PRINTS" id="PR02008">
    <property type="entry name" value="RCMTFAMILY"/>
</dbReference>
<organism evidence="8 9">
    <name type="scientific">Pichia kudriavzevii</name>
    <name type="common">Yeast</name>
    <name type="synonym">Issatchenkia orientalis</name>
    <dbReference type="NCBI Taxonomy" id="4909"/>
    <lineage>
        <taxon>Eukaryota</taxon>
        <taxon>Fungi</taxon>
        <taxon>Dikarya</taxon>
        <taxon>Ascomycota</taxon>
        <taxon>Saccharomycotina</taxon>
        <taxon>Pichiomycetes</taxon>
        <taxon>Pichiales</taxon>
        <taxon>Pichiaceae</taxon>
        <taxon>Pichia</taxon>
    </lineage>
</organism>
<feature type="binding site" evidence="5">
    <location>
        <position position="302"/>
    </location>
    <ligand>
        <name>S-adenosyl-L-methionine</name>
        <dbReference type="ChEBI" id="CHEBI:59789"/>
    </ligand>
</feature>